<reference evidence="4 5" key="1">
    <citation type="submission" date="2019-04" db="EMBL/GenBank/DDBJ databases">
        <title>Friends and foes A comparative genomics study of 23 Aspergillus species from section Flavi.</title>
        <authorList>
            <consortium name="DOE Joint Genome Institute"/>
            <person name="Kjaerbolling I."/>
            <person name="Vesth T."/>
            <person name="Frisvad J.C."/>
            <person name="Nybo J.L."/>
            <person name="Theobald S."/>
            <person name="Kildgaard S."/>
            <person name="Isbrandt T."/>
            <person name="Kuo A."/>
            <person name="Sato A."/>
            <person name="Lyhne E.K."/>
            <person name="Kogle M.E."/>
            <person name="Wiebenga A."/>
            <person name="Kun R.S."/>
            <person name="Lubbers R.J."/>
            <person name="Makela M.R."/>
            <person name="Barry K."/>
            <person name="Chovatia M."/>
            <person name="Clum A."/>
            <person name="Daum C."/>
            <person name="Haridas S."/>
            <person name="He G."/>
            <person name="LaButti K."/>
            <person name="Lipzen A."/>
            <person name="Mondo S."/>
            <person name="Riley R."/>
            <person name="Salamov A."/>
            <person name="Simmons B.A."/>
            <person name="Magnuson J.K."/>
            <person name="Henrissat B."/>
            <person name="Mortensen U.H."/>
            <person name="Larsen T.O."/>
            <person name="Devries R.P."/>
            <person name="Grigoriev I.V."/>
            <person name="Machida M."/>
            <person name="Baker S.E."/>
            <person name="Andersen M.R."/>
        </authorList>
    </citation>
    <scope>NUCLEOTIDE SEQUENCE [LARGE SCALE GENOMIC DNA]</scope>
    <source>
        <strain evidence="4 5">IBT 18842</strain>
    </source>
</reference>
<dbReference type="OrthoDB" id="2102561at2759"/>
<protein>
    <recommendedName>
        <fullName evidence="6">NAD(P)-binding protein</fullName>
    </recommendedName>
</protein>
<evidence type="ECO:0008006" key="6">
    <source>
        <dbReference type="Google" id="ProtNLM"/>
    </source>
</evidence>
<evidence type="ECO:0000256" key="3">
    <source>
        <dbReference type="RuleBase" id="RU000363"/>
    </source>
</evidence>
<dbReference type="PRINTS" id="PR00081">
    <property type="entry name" value="GDHRDH"/>
</dbReference>
<keyword evidence="5" id="KW-1185">Reference proteome</keyword>
<dbReference type="PANTHER" id="PTHR44169">
    <property type="entry name" value="NADPH-DEPENDENT 1-ACYLDIHYDROXYACETONE PHOSPHATE REDUCTASE"/>
    <property type="match status" value="1"/>
</dbReference>
<gene>
    <name evidence="4" type="ORF">BDV25DRAFT_142854</name>
</gene>
<dbReference type="InterPro" id="IPR002347">
    <property type="entry name" value="SDR_fam"/>
</dbReference>
<dbReference type="GO" id="GO:0019433">
    <property type="term" value="P:triglyceride catabolic process"/>
    <property type="evidence" value="ECO:0007669"/>
    <property type="project" value="TreeGrafter"/>
</dbReference>
<dbReference type="GO" id="GO:0005783">
    <property type="term" value="C:endoplasmic reticulum"/>
    <property type="evidence" value="ECO:0007669"/>
    <property type="project" value="TreeGrafter"/>
</dbReference>
<accession>A0A5N6TLX3</accession>
<dbReference type="AlphaFoldDB" id="A0A5N6TLX3"/>
<dbReference type="GO" id="GO:0006654">
    <property type="term" value="P:phosphatidic acid biosynthetic process"/>
    <property type="evidence" value="ECO:0007669"/>
    <property type="project" value="TreeGrafter"/>
</dbReference>
<evidence type="ECO:0000313" key="5">
    <source>
        <dbReference type="Proteomes" id="UP000325780"/>
    </source>
</evidence>
<evidence type="ECO:0000256" key="2">
    <source>
        <dbReference type="ARBA" id="ARBA00023002"/>
    </source>
</evidence>
<dbReference type="PRINTS" id="PR00080">
    <property type="entry name" value="SDRFAMILY"/>
</dbReference>
<dbReference type="Gene3D" id="3.40.50.720">
    <property type="entry name" value="NAD(P)-binding Rossmann-like Domain"/>
    <property type="match status" value="1"/>
</dbReference>
<dbReference type="EMBL" id="ML742212">
    <property type="protein sequence ID" value="KAE8147353.1"/>
    <property type="molecule type" value="Genomic_DNA"/>
</dbReference>
<evidence type="ECO:0000256" key="1">
    <source>
        <dbReference type="ARBA" id="ARBA00006484"/>
    </source>
</evidence>
<dbReference type="GO" id="GO:0004806">
    <property type="term" value="F:triacylglycerol lipase activity"/>
    <property type="evidence" value="ECO:0007669"/>
    <property type="project" value="TreeGrafter"/>
</dbReference>
<name>A0A5N6TLX3_ASPAV</name>
<dbReference type="GO" id="GO:0005811">
    <property type="term" value="C:lipid droplet"/>
    <property type="evidence" value="ECO:0007669"/>
    <property type="project" value="TreeGrafter"/>
</dbReference>
<dbReference type="Proteomes" id="UP000325780">
    <property type="component" value="Unassembled WGS sequence"/>
</dbReference>
<dbReference type="PANTHER" id="PTHR44169:SF6">
    <property type="entry name" value="NADPH-DEPENDENT 1-ACYLDIHYDROXYACETONE PHOSPHATE REDUCTASE"/>
    <property type="match status" value="1"/>
</dbReference>
<keyword evidence="2" id="KW-0560">Oxidoreductase</keyword>
<dbReference type="GO" id="GO:0000140">
    <property type="term" value="F:acylglycerone-phosphate reductase (NADP+) activity"/>
    <property type="evidence" value="ECO:0007669"/>
    <property type="project" value="TreeGrafter"/>
</dbReference>
<evidence type="ECO:0000313" key="4">
    <source>
        <dbReference type="EMBL" id="KAE8147353.1"/>
    </source>
</evidence>
<comment type="similarity">
    <text evidence="1 3">Belongs to the short-chain dehydrogenases/reductases (SDR) family.</text>
</comment>
<dbReference type="Pfam" id="PF00106">
    <property type="entry name" value="adh_short"/>
    <property type="match status" value="1"/>
</dbReference>
<organism evidence="4 5">
    <name type="scientific">Aspergillus avenaceus</name>
    <dbReference type="NCBI Taxonomy" id="36643"/>
    <lineage>
        <taxon>Eukaryota</taxon>
        <taxon>Fungi</taxon>
        <taxon>Dikarya</taxon>
        <taxon>Ascomycota</taxon>
        <taxon>Pezizomycotina</taxon>
        <taxon>Eurotiomycetes</taxon>
        <taxon>Eurotiomycetidae</taxon>
        <taxon>Eurotiales</taxon>
        <taxon>Aspergillaceae</taxon>
        <taxon>Aspergillus</taxon>
        <taxon>Aspergillus subgen. Circumdati</taxon>
    </lineage>
</organism>
<proteinExistence type="inferred from homology"/>
<dbReference type="SUPFAM" id="SSF51735">
    <property type="entry name" value="NAD(P)-binding Rossmann-fold domains"/>
    <property type="match status" value="1"/>
</dbReference>
<dbReference type="InterPro" id="IPR036291">
    <property type="entry name" value="NAD(P)-bd_dom_sf"/>
</dbReference>
<sequence>MVRVEDKRRQTVLITGCSAGGIGSALAEAFHKRNLHVFATSRSPSKMSHLENLPNMTLLELDVTSASSIASAVVTVMAETGGKLDYLINNSGQALVRPALDTDLEQAKGIFDVNLWGMAAVTQAFAPLVIAAKGTIVNNSGLLAVMNMPWNAFHAASKAAVKTYSETLRLEMAPLGVKVVTLMTGAVGTRLFANCADSELPVDSLYTSASKEIDDMAAGSLLANHVTASVYAKRVVNDVMKGASGMVWRGKFATTDWFLGTFFPAWFTEWGLKNGSGLSKISTRPRRVPEEYIEH</sequence>